<dbReference type="RefSeq" id="WP_290319380.1">
    <property type="nucleotide sequence ID" value="NZ_JAUFPN010000191.1"/>
</dbReference>
<dbReference type="PANTHER" id="PTHR36307:SF1">
    <property type="entry name" value="FLAGELLA BASAL BODY P-RING FORMATION PROTEIN FLGA"/>
    <property type="match status" value="1"/>
</dbReference>
<feature type="signal peptide" evidence="4">
    <location>
        <begin position="1"/>
        <end position="16"/>
    </location>
</feature>
<dbReference type="Gene3D" id="2.30.30.760">
    <property type="match status" value="1"/>
</dbReference>
<keyword evidence="7" id="KW-1185">Reference proteome</keyword>
<comment type="caution">
    <text evidence="6">The sequence shown here is derived from an EMBL/GenBank/DDBJ whole genome shotgun (WGS) entry which is preliminary data.</text>
</comment>
<name>A0ABT8ABZ3_9PROT</name>
<sequence length="310" mass="32331">MRILALLLACAAPAMAQELAAARPLAMVEDPTLRLGDIFDGAGPRAGLAIGVSPAPGQRLVLEVPQLMALARQHGLGWRPLSPHERVVVQRPGRPIPREAIEAALRRQLVPLGMDTEAELDLGAMLLPMVPPAAPLELGTEAVSFDPGSGRFGATLVVMAEGMAMHRLRLTGRAAPTLLAVVANRRLATGEIIAAGDVRSIRLRADRVRAGTAERADQVIGRQLHRPLAAEAPVLAADLGAPAVVEKNALVTMLLEAPGLSLSVQGRALEAAPRGGLVPVMNLASRVVVEGEVVGPGRVRVAMGAAPLRP</sequence>
<feature type="domain" description="SAF" evidence="5">
    <location>
        <begin position="178"/>
        <end position="240"/>
    </location>
</feature>
<reference evidence="7" key="1">
    <citation type="journal article" date="2019" name="Int. J. Syst. Evol. Microbiol.">
        <title>The Global Catalogue of Microorganisms (GCM) 10K type strain sequencing project: providing services to taxonomists for standard genome sequencing and annotation.</title>
        <authorList>
            <consortium name="The Broad Institute Genomics Platform"/>
            <consortium name="The Broad Institute Genome Sequencing Center for Infectious Disease"/>
            <person name="Wu L."/>
            <person name="Ma J."/>
        </authorList>
    </citation>
    <scope>NUCLEOTIDE SEQUENCE [LARGE SCALE GENOMIC DNA]</scope>
    <source>
        <strain evidence="7">CECT 7131</strain>
    </source>
</reference>
<dbReference type="InterPro" id="IPR013974">
    <property type="entry name" value="SAF"/>
</dbReference>
<keyword evidence="6" id="KW-0966">Cell projection</keyword>
<keyword evidence="6" id="KW-0282">Flagellum</keyword>
<proteinExistence type="predicted"/>
<dbReference type="EMBL" id="JAUFPN010000191">
    <property type="protein sequence ID" value="MDN3567354.1"/>
    <property type="molecule type" value="Genomic_DNA"/>
</dbReference>
<keyword evidence="3" id="KW-0574">Periplasm</keyword>
<evidence type="ECO:0000256" key="4">
    <source>
        <dbReference type="SAM" id="SignalP"/>
    </source>
</evidence>
<dbReference type="Gene3D" id="3.90.1210.10">
    <property type="entry name" value="Antifreeze-like/N-acetylneuraminic acid synthase C-terminal domain"/>
    <property type="match status" value="1"/>
</dbReference>
<dbReference type="InterPro" id="IPR039246">
    <property type="entry name" value="Flagellar_FlgA"/>
</dbReference>
<keyword evidence="6" id="KW-0969">Cilium</keyword>
<dbReference type="CDD" id="cd11614">
    <property type="entry name" value="SAF_CpaB_FlgA_like"/>
    <property type="match status" value="1"/>
</dbReference>
<evidence type="ECO:0000259" key="5">
    <source>
        <dbReference type="SMART" id="SM00858"/>
    </source>
</evidence>
<organism evidence="6 7">
    <name type="scientific">Paeniroseomonas aquatica</name>
    <dbReference type="NCBI Taxonomy" id="373043"/>
    <lineage>
        <taxon>Bacteria</taxon>
        <taxon>Pseudomonadati</taxon>
        <taxon>Pseudomonadota</taxon>
        <taxon>Alphaproteobacteria</taxon>
        <taxon>Acetobacterales</taxon>
        <taxon>Acetobacteraceae</taxon>
        <taxon>Paeniroseomonas</taxon>
    </lineage>
</organism>
<evidence type="ECO:0000313" key="7">
    <source>
        <dbReference type="Proteomes" id="UP001529369"/>
    </source>
</evidence>
<comment type="subcellular location">
    <subcellularLocation>
        <location evidence="1">Periplasm</location>
    </subcellularLocation>
</comment>
<evidence type="ECO:0000313" key="6">
    <source>
        <dbReference type="EMBL" id="MDN3567354.1"/>
    </source>
</evidence>
<dbReference type="NCBIfam" id="TIGR03170">
    <property type="entry name" value="flgA_cterm"/>
    <property type="match status" value="1"/>
</dbReference>
<dbReference type="InterPro" id="IPR017585">
    <property type="entry name" value="SAF_FlgA"/>
</dbReference>
<feature type="chain" id="PRO_5047061102" evidence="4">
    <location>
        <begin position="17"/>
        <end position="310"/>
    </location>
</feature>
<evidence type="ECO:0000256" key="2">
    <source>
        <dbReference type="ARBA" id="ARBA00022729"/>
    </source>
</evidence>
<gene>
    <name evidence="6" type="primary">flgA</name>
    <name evidence="6" type="ORF">QWZ14_23490</name>
</gene>
<protein>
    <submittedName>
        <fullName evidence="6">Flagellar basal body P-ring formation chaperone FlgA</fullName>
    </submittedName>
</protein>
<evidence type="ECO:0000256" key="3">
    <source>
        <dbReference type="ARBA" id="ARBA00022764"/>
    </source>
</evidence>
<keyword evidence="2 4" id="KW-0732">Signal</keyword>
<accession>A0ABT8ABZ3</accession>
<dbReference type="Pfam" id="PF13144">
    <property type="entry name" value="ChapFlgA"/>
    <property type="match status" value="1"/>
</dbReference>
<dbReference type="Proteomes" id="UP001529369">
    <property type="component" value="Unassembled WGS sequence"/>
</dbReference>
<dbReference type="SMART" id="SM00858">
    <property type="entry name" value="SAF"/>
    <property type="match status" value="1"/>
</dbReference>
<evidence type="ECO:0000256" key="1">
    <source>
        <dbReference type="ARBA" id="ARBA00004418"/>
    </source>
</evidence>
<dbReference type="PANTHER" id="PTHR36307">
    <property type="entry name" value="FLAGELLA BASAL BODY P-RING FORMATION PROTEIN FLGA"/>
    <property type="match status" value="1"/>
</dbReference>